<evidence type="ECO:0000313" key="7">
    <source>
        <dbReference type="Proteomes" id="UP000472277"/>
    </source>
</evidence>
<accession>A0A673XR42</accession>
<evidence type="ECO:0000256" key="4">
    <source>
        <dbReference type="ARBA" id="ARBA00023157"/>
    </source>
</evidence>
<protein>
    <recommendedName>
        <fullName evidence="5">TIL domain-containing protein</fullName>
    </recommendedName>
</protein>
<feature type="domain" description="TIL" evidence="5">
    <location>
        <begin position="19"/>
        <end position="75"/>
    </location>
</feature>
<keyword evidence="7" id="KW-1185">Reference proteome</keyword>
<dbReference type="OMA" id="YLEMGRC"/>
<evidence type="ECO:0000256" key="1">
    <source>
        <dbReference type="ARBA" id="ARBA00004613"/>
    </source>
</evidence>
<dbReference type="FunFam" id="2.10.25.10:FF:000153">
    <property type="entry name" value="MUC5B isoform 1"/>
    <property type="match status" value="1"/>
</dbReference>
<dbReference type="Proteomes" id="UP000472277">
    <property type="component" value="Chromosome 29"/>
</dbReference>
<keyword evidence="4" id="KW-1015">Disulfide bond</keyword>
<dbReference type="Ensembl" id="ENSSTUT00000028129.1">
    <property type="protein sequence ID" value="ENSSTUP00000026858.1"/>
    <property type="gene ID" value="ENSSTUG00000011679.1"/>
</dbReference>
<evidence type="ECO:0000256" key="3">
    <source>
        <dbReference type="ARBA" id="ARBA00022737"/>
    </source>
</evidence>
<keyword evidence="2" id="KW-0964">Secreted</keyword>
<dbReference type="InterPro" id="IPR050780">
    <property type="entry name" value="Mucin_vWF_Thrombospondin_sf"/>
</dbReference>
<dbReference type="GO" id="GO:0031012">
    <property type="term" value="C:extracellular matrix"/>
    <property type="evidence" value="ECO:0007669"/>
    <property type="project" value="TreeGrafter"/>
</dbReference>
<dbReference type="InterPro" id="IPR002919">
    <property type="entry name" value="TIL_dom"/>
</dbReference>
<dbReference type="Pfam" id="PF01826">
    <property type="entry name" value="TIL"/>
    <property type="match status" value="1"/>
</dbReference>
<dbReference type="AlphaFoldDB" id="A0A673XR42"/>
<organism evidence="6 7">
    <name type="scientific">Salmo trutta</name>
    <name type="common">Brown trout</name>
    <dbReference type="NCBI Taxonomy" id="8032"/>
    <lineage>
        <taxon>Eukaryota</taxon>
        <taxon>Metazoa</taxon>
        <taxon>Chordata</taxon>
        <taxon>Craniata</taxon>
        <taxon>Vertebrata</taxon>
        <taxon>Euteleostomi</taxon>
        <taxon>Actinopterygii</taxon>
        <taxon>Neopterygii</taxon>
        <taxon>Teleostei</taxon>
        <taxon>Protacanthopterygii</taxon>
        <taxon>Salmoniformes</taxon>
        <taxon>Salmonidae</taxon>
        <taxon>Salmoninae</taxon>
        <taxon>Salmo</taxon>
    </lineage>
</organism>
<dbReference type="GeneTree" id="ENSGT00940000162219"/>
<sequence>SDSTVYVLIITSLCFYKTCPFNMEYQECGSPCVDTCSNPERGQLCEEHCSDGCFCPPGTVFDDVNKNGCIALSQCSCRHNGKTYAPGESYSSTCKDW</sequence>
<dbReference type="SUPFAM" id="SSF57567">
    <property type="entry name" value="Serine protease inhibitors"/>
    <property type="match status" value="1"/>
</dbReference>
<dbReference type="InterPro" id="IPR036084">
    <property type="entry name" value="Ser_inhib-like_sf"/>
</dbReference>
<dbReference type="PANTHER" id="PTHR11339:SF408">
    <property type="entry name" value="MUCIN-5B"/>
    <property type="match status" value="1"/>
</dbReference>
<dbReference type="Gene3D" id="2.10.25.10">
    <property type="entry name" value="Laminin"/>
    <property type="match status" value="1"/>
</dbReference>
<evidence type="ECO:0000259" key="5">
    <source>
        <dbReference type="Pfam" id="PF01826"/>
    </source>
</evidence>
<dbReference type="GO" id="GO:0005615">
    <property type="term" value="C:extracellular space"/>
    <property type="evidence" value="ECO:0007669"/>
    <property type="project" value="TreeGrafter"/>
</dbReference>
<dbReference type="Ensembl" id="ENSSTUT00000028014.1">
    <property type="protein sequence ID" value="ENSSTUP00000026745.1"/>
    <property type="gene ID" value="ENSSTUG00000011623.1"/>
</dbReference>
<name>A0A673XR42_SALTR</name>
<dbReference type="PANTHER" id="PTHR11339">
    <property type="entry name" value="EXTRACELLULAR MATRIX GLYCOPROTEIN RELATED"/>
    <property type="match status" value="1"/>
</dbReference>
<reference evidence="6" key="1">
    <citation type="submission" date="2025-05" db="UniProtKB">
        <authorList>
            <consortium name="Ensembl"/>
        </authorList>
    </citation>
    <scope>IDENTIFICATION</scope>
</reference>
<dbReference type="CDD" id="cd19941">
    <property type="entry name" value="TIL"/>
    <property type="match status" value="1"/>
</dbReference>
<proteinExistence type="predicted"/>
<evidence type="ECO:0000256" key="2">
    <source>
        <dbReference type="ARBA" id="ARBA00022525"/>
    </source>
</evidence>
<comment type="subcellular location">
    <subcellularLocation>
        <location evidence="1">Secreted</location>
    </subcellularLocation>
</comment>
<keyword evidence="3" id="KW-0677">Repeat</keyword>
<evidence type="ECO:0000313" key="6">
    <source>
        <dbReference type="Ensembl" id="ENSSTUP00000026745.1"/>
    </source>
</evidence>